<dbReference type="OrthoDB" id="198852at2759"/>
<proteinExistence type="predicted"/>
<feature type="region of interest" description="Disordered" evidence="2">
    <location>
        <begin position="1"/>
        <end position="28"/>
    </location>
</feature>
<gene>
    <name evidence="3" type="ORF">TrLO_g10302</name>
</gene>
<keyword evidence="4" id="KW-1185">Reference proteome</keyword>
<evidence type="ECO:0000256" key="2">
    <source>
        <dbReference type="SAM" id="MobiDB-lite"/>
    </source>
</evidence>
<dbReference type="EMBL" id="BRXW01000237">
    <property type="protein sequence ID" value="GMI15792.1"/>
    <property type="molecule type" value="Genomic_DNA"/>
</dbReference>
<evidence type="ECO:0000256" key="1">
    <source>
        <dbReference type="SAM" id="Coils"/>
    </source>
</evidence>
<sequence>MPPSSKRRKGNEEEGANSAAIPQDVNVRTRSRPCRWCSSMREEMKATKQEMNEKMESVLEELKSVESELKSVNGKLRDKKSAKPRERHVLLSDADEKLKAMVRLWCSNKDEAETRYGHISGWDTSAVTSMRFLFGATTEEIKQGNHWNKDFNEDLSLWDTSSVTTMAFMFIKASSLTGDLSG</sequence>
<name>A0A9W7FP71_9STRA</name>
<dbReference type="Gene3D" id="1.20.58.130">
    <property type="match status" value="1"/>
</dbReference>
<dbReference type="InterPro" id="IPR005046">
    <property type="entry name" value="DUF285"/>
</dbReference>
<dbReference type="Pfam" id="PF03382">
    <property type="entry name" value="DUF285"/>
    <property type="match status" value="1"/>
</dbReference>
<evidence type="ECO:0000313" key="3">
    <source>
        <dbReference type="EMBL" id="GMI15792.1"/>
    </source>
</evidence>
<organism evidence="3 4">
    <name type="scientific">Triparma laevis f. longispina</name>
    <dbReference type="NCBI Taxonomy" id="1714387"/>
    <lineage>
        <taxon>Eukaryota</taxon>
        <taxon>Sar</taxon>
        <taxon>Stramenopiles</taxon>
        <taxon>Ochrophyta</taxon>
        <taxon>Bolidophyceae</taxon>
        <taxon>Parmales</taxon>
        <taxon>Triparmaceae</taxon>
        <taxon>Triparma</taxon>
    </lineage>
</organism>
<accession>A0A9W7FP71</accession>
<dbReference type="AlphaFoldDB" id="A0A9W7FP71"/>
<dbReference type="NCBIfam" id="TIGR02167">
    <property type="entry name" value="Liste_lipo_26"/>
    <property type="match status" value="2"/>
</dbReference>
<keyword evidence="1" id="KW-0175">Coiled coil</keyword>
<dbReference type="Proteomes" id="UP001165122">
    <property type="component" value="Unassembled WGS sequence"/>
</dbReference>
<protein>
    <submittedName>
        <fullName evidence="3">Uncharacterized protein</fullName>
    </submittedName>
</protein>
<evidence type="ECO:0000313" key="4">
    <source>
        <dbReference type="Proteomes" id="UP001165122"/>
    </source>
</evidence>
<dbReference type="InterPro" id="IPR011889">
    <property type="entry name" value="Liste_lipo_26"/>
</dbReference>
<reference evidence="4" key="1">
    <citation type="journal article" date="2023" name="Commun. Biol.">
        <title>Genome analysis of Parmales, the sister group of diatoms, reveals the evolutionary specialization of diatoms from phago-mixotrophs to photoautotrophs.</title>
        <authorList>
            <person name="Ban H."/>
            <person name="Sato S."/>
            <person name="Yoshikawa S."/>
            <person name="Yamada K."/>
            <person name="Nakamura Y."/>
            <person name="Ichinomiya M."/>
            <person name="Sato N."/>
            <person name="Blanc-Mathieu R."/>
            <person name="Endo H."/>
            <person name="Kuwata A."/>
            <person name="Ogata H."/>
        </authorList>
    </citation>
    <scope>NUCLEOTIDE SEQUENCE [LARGE SCALE GENOMIC DNA]</scope>
    <source>
        <strain evidence="4">NIES 3700</strain>
    </source>
</reference>
<comment type="caution">
    <text evidence="3">The sequence shown here is derived from an EMBL/GenBank/DDBJ whole genome shotgun (WGS) entry which is preliminary data.</text>
</comment>
<feature type="coiled-coil region" evidence="1">
    <location>
        <begin position="37"/>
        <end position="82"/>
    </location>
</feature>